<reference evidence="3 4" key="1">
    <citation type="journal article" date="2010" name="Nature">
        <title>Genome sequence of the palaeopolyploid soybean.</title>
        <authorList>
            <person name="Schmutz J."/>
            <person name="Cannon S.B."/>
            <person name="Schlueter J."/>
            <person name="Ma J."/>
            <person name="Mitros T."/>
            <person name="Nelson W."/>
            <person name="Hyten D.L."/>
            <person name="Song Q."/>
            <person name="Thelen J.J."/>
            <person name="Cheng J."/>
            <person name="Xu D."/>
            <person name="Hellsten U."/>
            <person name="May G.D."/>
            <person name="Yu Y."/>
            <person name="Sakurai T."/>
            <person name="Umezawa T."/>
            <person name="Bhattacharyya M.K."/>
            <person name="Sandhu D."/>
            <person name="Valliyodan B."/>
            <person name="Lindquist E."/>
            <person name="Peto M."/>
            <person name="Grant D."/>
            <person name="Shu S."/>
            <person name="Goodstein D."/>
            <person name="Barry K."/>
            <person name="Futrell-Griggs M."/>
            <person name="Abernathy B."/>
            <person name="Du J."/>
            <person name="Tian Z."/>
            <person name="Zhu L."/>
            <person name="Gill N."/>
            <person name="Joshi T."/>
            <person name="Libault M."/>
            <person name="Sethuraman A."/>
            <person name="Zhang X.-C."/>
            <person name="Shinozaki K."/>
            <person name="Nguyen H.T."/>
            <person name="Wing R.A."/>
            <person name="Cregan P."/>
            <person name="Specht J."/>
            <person name="Grimwood J."/>
            <person name="Rokhsar D."/>
            <person name="Stacey G."/>
            <person name="Shoemaker R.C."/>
            <person name="Jackson S.A."/>
        </authorList>
    </citation>
    <scope>NUCLEOTIDE SEQUENCE</scope>
    <source>
        <strain evidence="4">cv. Williams 82</strain>
        <tissue evidence="3">Callus</tissue>
    </source>
</reference>
<dbReference type="Gramene" id="KRH55297">
    <property type="protein sequence ID" value="KRH55297"/>
    <property type="gene ID" value="GLYMA_06G243700"/>
</dbReference>
<sequence>MHPYTYMYNTTTRDQWNLKERLIDCVLGLKIKQVFDADIELMGSLFSMANTKANQKWLYLLVTIGQNKLLWHALDPRSQIWQRLPIMPSVVDEEDSQKGSSGLWMWNMVKGIRIAKIIRGLLGQKDALDDMPFCGCAFGAIDGCLYVLGWPVKQTGTKLSVVVNGELYAFDPSNYVDSGRIKVYDQGEDEWKVVIGKVPVYDFTESESPYLLAGFRGKLHFITKDANHDISVLQADHCSNVDSSPSTSAPQSPKYMEDELLRESAETNEVVWKLVACKGFEQAELINCQVIDI</sequence>
<organism evidence="3">
    <name type="scientific">Glycine max</name>
    <name type="common">Soybean</name>
    <name type="synonym">Glycine hispida</name>
    <dbReference type="NCBI Taxonomy" id="3847"/>
    <lineage>
        <taxon>Eukaryota</taxon>
        <taxon>Viridiplantae</taxon>
        <taxon>Streptophyta</taxon>
        <taxon>Embryophyta</taxon>
        <taxon>Tracheophyta</taxon>
        <taxon>Spermatophyta</taxon>
        <taxon>Magnoliopsida</taxon>
        <taxon>eudicotyledons</taxon>
        <taxon>Gunneridae</taxon>
        <taxon>Pentapetalae</taxon>
        <taxon>rosids</taxon>
        <taxon>fabids</taxon>
        <taxon>Fabales</taxon>
        <taxon>Fabaceae</taxon>
        <taxon>Papilionoideae</taxon>
        <taxon>50 kb inversion clade</taxon>
        <taxon>NPAAA clade</taxon>
        <taxon>indigoferoid/millettioid clade</taxon>
        <taxon>Phaseoleae</taxon>
        <taxon>Glycine</taxon>
        <taxon>Glycine subgen. Soja</taxon>
    </lineage>
</organism>
<dbReference type="InterPro" id="IPR015915">
    <property type="entry name" value="Kelch-typ_b-propeller"/>
</dbReference>
<gene>
    <name evidence="3" type="ORF">GLYMA_06G243700</name>
</gene>
<dbReference type="EnsemblPlants" id="KRH55297">
    <property type="protein sequence ID" value="KRH55297"/>
    <property type="gene ID" value="GLYMA_06G243700"/>
</dbReference>
<dbReference type="HOGENOM" id="CLU_951261_0_0_1"/>
<keyword evidence="1" id="KW-0880">Kelch repeat</keyword>
<name>K7KX42_SOYBN</name>
<dbReference type="eggNOG" id="KOG1072">
    <property type="taxonomic scope" value="Eukaryota"/>
</dbReference>
<evidence type="ECO:0000313" key="4">
    <source>
        <dbReference type="EnsemblPlants" id="KRH55297"/>
    </source>
</evidence>
<proteinExistence type="predicted"/>
<keyword evidence="2" id="KW-0677">Repeat</keyword>
<dbReference type="PANTHER" id="PTHR46344:SF27">
    <property type="entry name" value="KELCH REPEAT SUPERFAMILY PROTEIN"/>
    <property type="match status" value="1"/>
</dbReference>
<keyword evidence="5" id="KW-1185">Reference proteome</keyword>
<evidence type="ECO:0000313" key="5">
    <source>
        <dbReference type="Proteomes" id="UP000008827"/>
    </source>
</evidence>
<dbReference type="Proteomes" id="UP000008827">
    <property type="component" value="Chromosome 6"/>
</dbReference>
<evidence type="ECO:0000313" key="3">
    <source>
        <dbReference type="EMBL" id="KRH55297.1"/>
    </source>
</evidence>
<dbReference type="SUPFAM" id="SSF117281">
    <property type="entry name" value="Kelch motif"/>
    <property type="match status" value="1"/>
</dbReference>
<reference evidence="4" key="2">
    <citation type="submission" date="2018-02" db="UniProtKB">
        <authorList>
            <consortium name="EnsemblPlants"/>
        </authorList>
    </citation>
    <scope>IDENTIFICATION</scope>
    <source>
        <strain evidence="4">Williams 82</strain>
    </source>
</reference>
<dbReference type="AlphaFoldDB" id="K7KX42"/>
<dbReference type="PaxDb" id="3847-GLYMA06G37421.1"/>
<reference evidence="3" key="3">
    <citation type="submission" date="2018-07" db="EMBL/GenBank/DDBJ databases">
        <title>WGS assembly of Glycine max.</title>
        <authorList>
            <person name="Schmutz J."/>
            <person name="Cannon S."/>
            <person name="Schlueter J."/>
            <person name="Ma J."/>
            <person name="Mitros T."/>
            <person name="Nelson W."/>
            <person name="Hyten D."/>
            <person name="Song Q."/>
            <person name="Thelen J."/>
            <person name="Cheng J."/>
            <person name="Xu D."/>
            <person name="Hellsten U."/>
            <person name="May G."/>
            <person name="Yu Y."/>
            <person name="Sakurai T."/>
            <person name="Umezawa T."/>
            <person name="Bhattacharyya M."/>
            <person name="Sandhu D."/>
            <person name="Valliyodan B."/>
            <person name="Lindquist E."/>
            <person name="Peto M."/>
            <person name="Grant D."/>
            <person name="Shu S."/>
            <person name="Goodstein D."/>
            <person name="Barry K."/>
            <person name="Futrell-Griggs M."/>
            <person name="Abernathy B."/>
            <person name="Du J."/>
            <person name="Tian Z."/>
            <person name="Zhu L."/>
            <person name="Gill N."/>
            <person name="Joshi T."/>
            <person name="Libault M."/>
            <person name="Sethuraman A."/>
            <person name="Zhang X."/>
            <person name="Shinozaki K."/>
            <person name="Nguyen H."/>
            <person name="Wing R."/>
            <person name="Cregan P."/>
            <person name="Specht J."/>
            <person name="Grimwood J."/>
            <person name="Rokhsar D."/>
            <person name="Stacey G."/>
            <person name="Shoemaker R."/>
            <person name="Jackson S."/>
        </authorList>
    </citation>
    <scope>NUCLEOTIDE SEQUENCE</scope>
    <source>
        <tissue evidence="3">Callus</tissue>
    </source>
</reference>
<dbReference type="InParanoid" id="K7KX42"/>
<dbReference type="EMBL" id="CM000839">
    <property type="protein sequence ID" value="KRH55297.1"/>
    <property type="molecule type" value="Genomic_DNA"/>
</dbReference>
<accession>K7KX42</accession>
<evidence type="ECO:0000256" key="2">
    <source>
        <dbReference type="ARBA" id="ARBA00022737"/>
    </source>
</evidence>
<dbReference type="PANTHER" id="PTHR46344">
    <property type="entry name" value="OS02G0202900 PROTEIN"/>
    <property type="match status" value="1"/>
</dbReference>
<protein>
    <submittedName>
        <fullName evidence="3 4">Uncharacterized protein</fullName>
    </submittedName>
</protein>
<evidence type="ECO:0000256" key="1">
    <source>
        <dbReference type="ARBA" id="ARBA00022441"/>
    </source>
</evidence>